<feature type="compositionally biased region" description="Gly residues" evidence="1">
    <location>
        <begin position="79"/>
        <end position="110"/>
    </location>
</feature>
<dbReference type="Proteomes" id="UP000813463">
    <property type="component" value="Chromosome 1"/>
</dbReference>
<protein>
    <submittedName>
        <fullName evidence="3">Glycine-rich protein 5-like</fullName>
    </submittedName>
</protein>
<proteinExistence type="predicted"/>
<dbReference type="RefSeq" id="XP_056690315.1">
    <property type="nucleotide sequence ID" value="XM_056834337.1"/>
</dbReference>
<sequence>MVPTWPTTTTVEERRRPWGNGPCIACGGVALCGGEVGKRMVVVDSGRGGARGRKWWCKGGEQDGGGVGRSAGEFNRLRGGSGHGEGCGEGEGGGLRGGEGFGEGEGGGDGRWWLPGIFAGN</sequence>
<evidence type="ECO:0000313" key="2">
    <source>
        <dbReference type="Proteomes" id="UP000813463"/>
    </source>
</evidence>
<reference evidence="2" key="1">
    <citation type="journal article" date="2021" name="Nat. Commun.">
        <title>Genomic analyses provide insights into spinach domestication and the genetic basis of agronomic traits.</title>
        <authorList>
            <person name="Cai X."/>
            <person name="Sun X."/>
            <person name="Xu C."/>
            <person name="Sun H."/>
            <person name="Wang X."/>
            <person name="Ge C."/>
            <person name="Zhang Z."/>
            <person name="Wang Q."/>
            <person name="Fei Z."/>
            <person name="Jiao C."/>
            <person name="Wang Q."/>
        </authorList>
    </citation>
    <scope>NUCLEOTIDE SEQUENCE [LARGE SCALE GENOMIC DNA]</scope>
    <source>
        <strain evidence="2">cv. Varoflay</strain>
    </source>
</reference>
<evidence type="ECO:0000313" key="3">
    <source>
        <dbReference type="RefSeq" id="XP_056690315.1"/>
    </source>
</evidence>
<keyword evidence="2" id="KW-1185">Reference proteome</keyword>
<feature type="region of interest" description="Disordered" evidence="1">
    <location>
        <begin position="78"/>
        <end position="113"/>
    </location>
</feature>
<dbReference type="GeneID" id="130465539"/>
<evidence type="ECO:0000256" key="1">
    <source>
        <dbReference type="SAM" id="MobiDB-lite"/>
    </source>
</evidence>
<gene>
    <name evidence="3" type="primary">LOC130465539</name>
</gene>
<organism evidence="2 3">
    <name type="scientific">Spinacia oleracea</name>
    <name type="common">Spinach</name>
    <dbReference type="NCBI Taxonomy" id="3562"/>
    <lineage>
        <taxon>Eukaryota</taxon>
        <taxon>Viridiplantae</taxon>
        <taxon>Streptophyta</taxon>
        <taxon>Embryophyta</taxon>
        <taxon>Tracheophyta</taxon>
        <taxon>Spermatophyta</taxon>
        <taxon>Magnoliopsida</taxon>
        <taxon>eudicotyledons</taxon>
        <taxon>Gunneridae</taxon>
        <taxon>Pentapetalae</taxon>
        <taxon>Caryophyllales</taxon>
        <taxon>Chenopodiaceae</taxon>
        <taxon>Chenopodioideae</taxon>
        <taxon>Anserineae</taxon>
        <taxon>Spinacia</taxon>
    </lineage>
</organism>
<reference evidence="3" key="2">
    <citation type="submission" date="2025-08" db="UniProtKB">
        <authorList>
            <consortium name="RefSeq"/>
        </authorList>
    </citation>
    <scope>IDENTIFICATION</scope>
    <source>
        <tissue evidence="3">Leaf</tissue>
    </source>
</reference>
<accession>A0ABM3R3Y5</accession>
<name>A0ABM3R3Y5_SPIOL</name>